<comment type="cofactor">
    <cofactor evidence="1">
        <name>FMN</name>
        <dbReference type="ChEBI" id="CHEBI:58210"/>
    </cofactor>
</comment>
<comment type="caution">
    <text evidence="6">The sequence shown here is derived from an EMBL/GenBank/DDBJ whole genome shotgun (WGS) entry which is preliminary data.</text>
</comment>
<keyword evidence="3" id="KW-0288">FMN</keyword>
<dbReference type="Proteomes" id="UP001556692">
    <property type="component" value="Unassembled WGS sequence"/>
</dbReference>
<evidence type="ECO:0000256" key="2">
    <source>
        <dbReference type="ARBA" id="ARBA00022630"/>
    </source>
</evidence>
<protein>
    <submittedName>
        <fullName evidence="6">Flavin reductase family protein</fullName>
        <ecNumber evidence="6">1.5.1.-</ecNumber>
    </submittedName>
</protein>
<dbReference type="Gene3D" id="2.30.110.10">
    <property type="entry name" value="Electron Transport, Fmn-binding Protein, Chain A"/>
    <property type="match status" value="1"/>
</dbReference>
<dbReference type="GO" id="GO:0016491">
    <property type="term" value="F:oxidoreductase activity"/>
    <property type="evidence" value="ECO:0007669"/>
    <property type="project" value="UniProtKB-KW"/>
</dbReference>
<dbReference type="EC" id="1.5.1.-" evidence="6"/>
<dbReference type="RefSeq" id="WP_367956143.1">
    <property type="nucleotide sequence ID" value="NZ_JBDPGJ010000005.1"/>
</dbReference>
<dbReference type="PANTHER" id="PTHR33798">
    <property type="entry name" value="FLAVOPROTEIN OXYGENASE"/>
    <property type="match status" value="1"/>
</dbReference>
<dbReference type="Pfam" id="PF01613">
    <property type="entry name" value="Flavin_Reduct"/>
    <property type="match status" value="1"/>
</dbReference>
<feature type="domain" description="Flavin reductase like" evidence="5">
    <location>
        <begin position="31"/>
        <end position="178"/>
    </location>
</feature>
<accession>A0ABV3SNB6</accession>
<evidence type="ECO:0000313" key="6">
    <source>
        <dbReference type="EMBL" id="MEX0408272.1"/>
    </source>
</evidence>
<evidence type="ECO:0000256" key="3">
    <source>
        <dbReference type="ARBA" id="ARBA00022643"/>
    </source>
</evidence>
<dbReference type="SUPFAM" id="SSF50475">
    <property type="entry name" value="FMN-binding split barrel"/>
    <property type="match status" value="1"/>
</dbReference>
<sequence>MTEKPPQDLDQHLEVDPKIWAPTDINFILTGLVVPRPIGWISTLAADGVANLSPFSFFNVAANDPPHVLFSISPTTKDTLANCRETGEFVVNIAHRAILDQLVESSAAVRPQTDEFELTGLKTAPSVRVKPPRVAAAKAHFECVSRQFVPVGQSMLVIGEIVHLHIAPEVWRDGRVRPELLDPVGRLGGSLYTALGEVFSRPPPTINER</sequence>
<proteinExistence type="inferred from homology"/>
<organism evidence="6 7">
    <name type="scientific">Aquibium pacificus</name>
    <dbReference type="NCBI Taxonomy" id="3153579"/>
    <lineage>
        <taxon>Bacteria</taxon>
        <taxon>Pseudomonadati</taxon>
        <taxon>Pseudomonadota</taxon>
        <taxon>Alphaproteobacteria</taxon>
        <taxon>Hyphomicrobiales</taxon>
        <taxon>Phyllobacteriaceae</taxon>
        <taxon>Aquibium</taxon>
    </lineage>
</organism>
<evidence type="ECO:0000313" key="7">
    <source>
        <dbReference type="Proteomes" id="UP001556692"/>
    </source>
</evidence>
<reference evidence="6 7" key="1">
    <citation type="submission" date="2024-05" db="EMBL/GenBank/DDBJ databases">
        <authorList>
            <person name="Jiang F."/>
        </authorList>
    </citation>
    <scope>NUCLEOTIDE SEQUENCE [LARGE SCALE GENOMIC DNA]</scope>
    <source>
        <strain evidence="6 7">LZ166</strain>
    </source>
</reference>
<evidence type="ECO:0000259" key="5">
    <source>
        <dbReference type="SMART" id="SM00903"/>
    </source>
</evidence>
<dbReference type="InterPro" id="IPR012349">
    <property type="entry name" value="Split_barrel_FMN-bd"/>
</dbReference>
<evidence type="ECO:0000256" key="1">
    <source>
        <dbReference type="ARBA" id="ARBA00001917"/>
    </source>
</evidence>
<keyword evidence="6" id="KW-0560">Oxidoreductase</keyword>
<dbReference type="SMART" id="SM00903">
    <property type="entry name" value="Flavin_Reduct"/>
    <property type="match status" value="1"/>
</dbReference>
<gene>
    <name evidence="6" type="ORF">ABGN05_21650</name>
</gene>
<evidence type="ECO:0000256" key="4">
    <source>
        <dbReference type="ARBA" id="ARBA00038054"/>
    </source>
</evidence>
<dbReference type="InterPro" id="IPR002563">
    <property type="entry name" value="Flavin_Rdtase-like_dom"/>
</dbReference>
<dbReference type="EMBL" id="JBDPGJ010000005">
    <property type="protein sequence ID" value="MEX0408272.1"/>
    <property type="molecule type" value="Genomic_DNA"/>
</dbReference>
<dbReference type="PANTHER" id="PTHR33798:SF5">
    <property type="entry name" value="FLAVIN REDUCTASE LIKE DOMAIN-CONTAINING PROTEIN"/>
    <property type="match status" value="1"/>
</dbReference>
<keyword evidence="7" id="KW-1185">Reference proteome</keyword>
<name>A0ABV3SNB6_9HYPH</name>
<keyword evidence="2" id="KW-0285">Flavoprotein</keyword>
<comment type="similarity">
    <text evidence="4">Belongs to the flavoredoxin family.</text>
</comment>